<dbReference type="PANTHER" id="PTHR31964:SF113">
    <property type="entry name" value="USPA DOMAIN-CONTAINING PROTEIN"/>
    <property type="match status" value="1"/>
</dbReference>
<dbReference type="InterPro" id="IPR014729">
    <property type="entry name" value="Rossmann-like_a/b/a_fold"/>
</dbReference>
<protein>
    <submittedName>
        <fullName evidence="3">Universal stress protein</fullName>
    </submittedName>
</protein>
<dbReference type="InterPro" id="IPR006015">
    <property type="entry name" value="Universal_stress_UspA"/>
</dbReference>
<name>A0AB33JPT2_9ACTN</name>
<dbReference type="EMBL" id="AP035881">
    <property type="protein sequence ID" value="BFP44818.1"/>
    <property type="molecule type" value="Genomic_DNA"/>
</dbReference>
<gene>
    <name evidence="3" type="ORF">KCMC57_11860</name>
</gene>
<feature type="domain" description="UspA" evidence="2">
    <location>
        <begin position="21"/>
        <end position="155"/>
    </location>
</feature>
<dbReference type="Pfam" id="PF00582">
    <property type="entry name" value="Usp"/>
    <property type="match status" value="2"/>
</dbReference>
<feature type="domain" description="UspA" evidence="2">
    <location>
        <begin position="162"/>
        <end position="298"/>
    </location>
</feature>
<reference evidence="3" key="1">
    <citation type="submission" date="2024-07" db="EMBL/GenBank/DDBJ databases">
        <title>Complete genome sequences of cellulolytic bacteria, Kitasatospora sp. CMC57 and Streptomyces sp. CMC78, isolated from Japanese agricultural soil.</title>
        <authorList>
            <person name="Hashimoto T."/>
            <person name="Ito M."/>
            <person name="Iwamoto M."/>
            <person name="Fukahori D."/>
            <person name="Shoda T."/>
            <person name="Sakoda M."/>
            <person name="Morohoshi T."/>
            <person name="Mitsuboshi M."/>
            <person name="Nishizawa T."/>
        </authorList>
    </citation>
    <scope>NUCLEOTIDE SEQUENCE</scope>
    <source>
        <strain evidence="3">CMC57</strain>
    </source>
</reference>
<sequence length="299" mass="30915">MLERDIDASEAIMDIRAPAGVVVGVDGSPHATVAADWAAQEAERRGCGLHLVHAVNTGTVTLSPRSGAAVTDLILKNAQAVLDEALALVAAAHPTLRPTGDVVPRDAAAAVLTAAEHAELAVVGTRGHGGFASLLLGSVSLRVCAHATCPVVVVRVAPEQGKHVLVAIREERDAVALRFGARQAVLAGLPLRALHTWSPVVADVAHAAPMLDELGEEADQHAQLLSRTVDPVRAEFPDLAIEAQDHTGPTAATLVEASRGAALLVVARHEPAPHFGLRLGTAVHAVLHHAHCPVAVVPL</sequence>
<evidence type="ECO:0000256" key="1">
    <source>
        <dbReference type="ARBA" id="ARBA00008791"/>
    </source>
</evidence>
<dbReference type="SUPFAM" id="SSF52402">
    <property type="entry name" value="Adenine nucleotide alpha hydrolases-like"/>
    <property type="match status" value="2"/>
</dbReference>
<proteinExistence type="inferred from homology"/>
<organism evidence="3">
    <name type="scientific">Kitasatospora sp. CMC57</name>
    <dbReference type="NCBI Taxonomy" id="3231513"/>
    <lineage>
        <taxon>Bacteria</taxon>
        <taxon>Bacillati</taxon>
        <taxon>Actinomycetota</taxon>
        <taxon>Actinomycetes</taxon>
        <taxon>Kitasatosporales</taxon>
        <taxon>Streptomycetaceae</taxon>
        <taxon>Kitasatospora</taxon>
    </lineage>
</organism>
<dbReference type="PANTHER" id="PTHR31964">
    <property type="entry name" value="ADENINE NUCLEOTIDE ALPHA HYDROLASES-LIKE SUPERFAMILY PROTEIN"/>
    <property type="match status" value="1"/>
</dbReference>
<evidence type="ECO:0000259" key="2">
    <source>
        <dbReference type="Pfam" id="PF00582"/>
    </source>
</evidence>
<dbReference type="Gene3D" id="3.40.50.620">
    <property type="entry name" value="HUPs"/>
    <property type="match status" value="2"/>
</dbReference>
<dbReference type="AlphaFoldDB" id="A0AB33JPT2"/>
<comment type="similarity">
    <text evidence="1">Belongs to the universal stress protein A family.</text>
</comment>
<accession>A0AB33JPT2</accession>
<dbReference type="PRINTS" id="PR01438">
    <property type="entry name" value="UNVRSLSTRESS"/>
</dbReference>
<evidence type="ECO:0000313" key="3">
    <source>
        <dbReference type="EMBL" id="BFP44818.1"/>
    </source>
</evidence>
<dbReference type="InterPro" id="IPR006016">
    <property type="entry name" value="UspA"/>
</dbReference>